<keyword evidence="2" id="KW-1185">Reference proteome</keyword>
<dbReference type="AlphaFoldDB" id="A0AAN7F444"/>
<sequence length="123" mass="13278">MSTLKFIAKLPKSLPTEVGTSRRVFVTAAPRPLQSKKDEESVNASEKTKEAAEAVTEGAKEVRKTCEFVTDTARSTAESVTKMTQKVSATVEDISKKTKGTVEGVWGTANNATEIIKDKVMGK</sequence>
<comment type="caution">
    <text evidence="1">The sequence shown here is derived from an EMBL/GenBank/DDBJ whole genome shotgun (WGS) entry which is preliminary data.</text>
</comment>
<gene>
    <name evidence="1" type="ORF">RGQ29_023140</name>
</gene>
<evidence type="ECO:0000313" key="2">
    <source>
        <dbReference type="Proteomes" id="UP001324115"/>
    </source>
</evidence>
<accession>A0AAN7F444</accession>
<evidence type="ECO:0000313" key="1">
    <source>
        <dbReference type="EMBL" id="KAK4585808.1"/>
    </source>
</evidence>
<reference evidence="1 2" key="1">
    <citation type="journal article" date="2023" name="G3 (Bethesda)">
        <title>A haplotype-resolved chromosome-scale genome for Quercus rubra L. provides insights into the genetics of adaptive traits for red oak species.</title>
        <authorList>
            <person name="Kapoor B."/>
            <person name="Jenkins J."/>
            <person name="Schmutz J."/>
            <person name="Zhebentyayeva T."/>
            <person name="Kuelheim C."/>
            <person name="Coggeshall M."/>
            <person name="Heim C."/>
            <person name="Lasky J.R."/>
            <person name="Leites L."/>
            <person name="Islam-Faridi N."/>
            <person name="Romero-Severson J."/>
            <person name="DeLeo V.L."/>
            <person name="Lucas S.M."/>
            <person name="Lazic D."/>
            <person name="Gailing O."/>
            <person name="Carlson J."/>
            <person name="Staton M."/>
        </authorList>
    </citation>
    <scope>NUCLEOTIDE SEQUENCE [LARGE SCALE GENOMIC DNA]</scope>
    <source>
        <strain evidence="1">Pseudo-F2</strain>
    </source>
</reference>
<dbReference type="Proteomes" id="UP001324115">
    <property type="component" value="Unassembled WGS sequence"/>
</dbReference>
<proteinExistence type="predicted"/>
<organism evidence="1 2">
    <name type="scientific">Quercus rubra</name>
    <name type="common">Northern red oak</name>
    <name type="synonym">Quercus borealis</name>
    <dbReference type="NCBI Taxonomy" id="3512"/>
    <lineage>
        <taxon>Eukaryota</taxon>
        <taxon>Viridiplantae</taxon>
        <taxon>Streptophyta</taxon>
        <taxon>Embryophyta</taxon>
        <taxon>Tracheophyta</taxon>
        <taxon>Spermatophyta</taxon>
        <taxon>Magnoliopsida</taxon>
        <taxon>eudicotyledons</taxon>
        <taxon>Gunneridae</taxon>
        <taxon>Pentapetalae</taxon>
        <taxon>rosids</taxon>
        <taxon>fabids</taxon>
        <taxon>Fagales</taxon>
        <taxon>Fagaceae</taxon>
        <taxon>Quercus</taxon>
    </lineage>
</organism>
<dbReference type="EMBL" id="JAXUIC010000006">
    <property type="protein sequence ID" value="KAK4585808.1"/>
    <property type="molecule type" value="Genomic_DNA"/>
</dbReference>
<name>A0AAN7F444_QUERU</name>
<protein>
    <submittedName>
        <fullName evidence="1">Uncharacterized protein</fullName>
    </submittedName>
</protein>